<dbReference type="InParanoid" id="B0CQT9"/>
<dbReference type="RefSeq" id="XP_001873299.1">
    <property type="nucleotide sequence ID" value="XM_001873264.1"/>
</dbReference>
<dbReference type="GeneID" id="6069805"/>
<dbReference type="Proteomes" id="UP000001194">
    <property type="component" value="Unassembled WGS sequence"/>
</dbReference>
<sequence>MDQFQWPGIPNSTTVPSTLLFDTTEYEMQYKRALSKLILRRLEGECDVLHVATCCGFGIYVVTFRTFSGLYDITNNINFQIKAVYTHYQLLKVPQPLQRHQLSSSCVMRRHSPSLLVIVGISSLLAPPDKDGFHPNGPLSIIGVVEIQKTNSGVSHTKEIDISGNGTRIII</sequence>
<protein>
    <submittedName>
        <fullName evidence="1">Predicted protein</fullName>
    </submittedName>
</protein>
<accession>B0CQT9</accession>
<keyword evidence="2" id="KW-1185">Reference proteome</keyword>
<dbReference type="EMBL" id="DS547091">
    <property type="protein sequence ID" value="EDR15091.1"/>
    <property type="molecule type" value="Genomic_DNA"/>
</dbReference>
<organism evidence="2">
    <name type="scientific">Laccaria bicolor (strain S238N-H82 / ATCC MYA-4686)</name>
    <name type="common">Bicoloured deceiver</name>
    <name type="synonym">Laccaria laccata var. bicolor</name>
    <dbReference type="NCBI Taxonomy" id="486041"/>
    <lineage>
        <taxon>Eukaryota</taxon>
        <taxon>Fungi</taxon>
        <taxon>Dikarya</taxon>
        <taxon>Basidiomycota</taxon>
        <taxon>Agaricomycotina</taxon>
        <taxon>Agaricomycetes</taxon>
        <taxon>Agaricomycetidae</taxon>
        <taxon>Agaricales</taxon>
        <taxon>Agaricineae</taxon>
        <taxon>Hydnangiaceae</taxon>
        <taxon>Laccaria</taxon>
    </lineage>
</organism>
<dbReference type="AlphaFoldDB" id="B0CQT9"/>
<evidence type="ECO:0000313" key="2">
    <source>
        <dbReference type="Proteomes" id="UP000001194"/>
    </source>
</evidence>
<gene>
    <name evidence="1" type="ORF">LACBIDRAFT_320671</name>
</gene>
<dbReference type="HOGENOM" id="CLU_1563119_0_0_1"/>
<dbReference type="KEGG" id="lbc:LACBIDRAFT_320671"/>
<proteinExistence type="predicted"/>
<name>B0CQT9_LACBS</name>
<evidence type="ECO:0000313" key="1">
    <source>
        <dbReference type="EMBL" id="EDR15091.1"/>
    </source>
</evidence>
<reference evidence="1 2" key="1">
    <citation type="journal article" date="2008" name="Nature">
        <title>The genome of Laccaria bicolor provides insights into mycorrhizal symbiosis.</title>
        <authorList>
            <person name="Martin F."/>
            <person name="Aerts A."/>
            <person name="Ahren D."/>
            <person name="Brun A."/>
            <person name="Danchin E.G.J."/>
            <person name="Duchaussoy F."/>
            <person name="Gibon J."/>
            <person name="Kohler A."/>
            <person name="Lindquist E."/>
            <person name="Pereda V."/>
            <person name="Salamov A."/>
            <person name="Shapiro H.J."/>
            <person name="Wuyts J."/>
            <person name="Blaudez D."/>
            <person name="Buee M."/>
            <person name="Brokstein P."/>
            <person name="Canbaeck B."/>
            <person name="Cohen D."/>
            <person name="Courty P.E."/>
            <person name="Coutinho P.M."/>
            <person name="Delaruelle C."/>
            <person name="Detter J.C."/>
            <person name="Deveau A."/>
            <person name="DiFazio S."/>
            <person name="Duplessis S."/>
            <person name="Fraissinet-Tachet L."/>
            <person name="Lucic E."/>
            <person name="Frey-Klett P."/>
            <person name="Fourrey C."/>
            <person name="Feussner I."/>
            <person name="Gay G."/>
            <person name="Grimwood J."/>
            <person name="Hoegger P.J."/>
            <person name="Jain P."/>
            <person name="Kilaru S."/>
            <person name="Labbe J."/>
            <person name="Lin Y.C."/>
            <person name="Legue V."/>
            <person name="Le Tacon F."/>
            <person name="Marmeisse R."/>
            <person name="Melayah D."/>
            <person name="Montanini B."/>
            <person name="Muratet M."/>
            <person name="Nehls U."/>
            <person name="Niculita-Hirzel H."/>
            <person name="Oudot-Le Secq M.P."/>
            <person name="Peter M."/>
            <person name="Quesneville H."/>
            <person name="Rajashekar B."/>
            <person name="Reich M."/>
            <person name="Rouhier N."/>
            <person name="Schmutz J."/>
            <person name="Yin T."/>
            <person name="Chalot M."/>
            <person name="Henrissat B."/>
            <person name="Kuees U."/>
            <person name="Lucas S."/>
            <person name="Van de Peer Y."/>
            <person name="Podila G.K."/>
            <person name="Polle A."/>
            <person name="Pukkila P.J."/>
            <person name="Richardson P.M."/>
            <person name="Rouze P."/>
            <person name="Sanders I.R."/>
            <person name="Stajich J.E."/>
            <person name="Tunlid A."/>
            <person name="Tuskan G."/>
            <person name="Grigoriev I.V."/>
        </authorList>
    </citation>
    <scope>NUCLEOTIDE SEQUENCE [LARGE SCALE GENOMIC DNA]</scope>
    <source>
        <strain evidence="2">S238N-H82 / ATCC MYA-4686</strain>
    </source>
</reference>